<gene>
    <name evidence="4" type="ORF">S7711_05200</name>
</gene>
<proteinExistence type="predicted"/>
<reference evidence="4 5" key="1">
    <citation type="journal article" date="2014" name="BMC Genomics">
        <title>Comparative genome sequencing reveals chemotype-specific gene clusters in the toxigenic black mold Stachybotrys.</title>
        <authorList>
            <person name="Semeiks J."/>
            <person name="Borek D."/>
            <person name="Otwinowski Z."/>
            <person name="Grishin N.V."/>
        </authorList>
    </citation>
    <scope>NUCLEOTIDE SEQUENCE [LARGE SCALE GENOMIC DNA]</scope>
    <source>
        <strain evidence="5">CBS 109288 / IBT 7711</strain>
    </source>
</reference>
<evidence type="ECO:0008006" key="6">
    <source>
        <dbReference type="Google" id="ProtNLM"/>
    </source>
</evidence>
<dbReference type="Pfam" id="PF07919">
    <property type="entry name" value="Gryzun"/>
    <property type="match status" value="1"/>
</dbReference>
<dbReference type="EMBL" id="KL648641">
    <property type="protein sequence ID" value="KEY66846.1"/>
    <property type="molecule type" value="Genomic_DNA"/>
</dbReference>
<evidence type="ECO:0000259" key="2">
    <source>
        <dbReference type="Pfam" id="PF07919"/>
    </source>
</evidence>
<keyword evidence="5" id="KW-1185">Reference proteome</keyword>
<dbReference type="InterPro" id="IPR021773">
    <property type="entry name" value="TPC11"/>
</dbReference>
<sequence>MEGYPLGSLDHNVPLLVAFGLHANTAKSPHDGASTEQGILLRSDVPSLDTREAQALDEYFKEVDAAGKSWSAAARQEPYRFRIKSVGRSFALPPRKARLPDTVEPLESTPALHSPFSPLSPASALYPDGLINRQWLDKHQELVPSVFLCFYPLTSDPSSVSLQDNSIKSDLNDIKSAIARSGYKTRLAVVLLADGAEPPYSTSDSVSERLENIRKGTALDPKSIFYIPPQESPAELRQVASGILTSLSTTAVEYYKDLARHAKKKRSRGYAPQPTVPPTTGTSHTLSLQDWNFRYDFKSAVFSEFRQEIEAATRAYEQAYEMLLGQEVIEVIPNWNPRWNEARQLADIIVIRCLRLYLRAGSTSLAVRRWRAHRDRMSDLVDRQGRGTNNYGWEAWQARWATVMANLMERIGIPSLAPSALTIYLPPEKNLLAERLEPWDMLHHPGYWYRTAAHHLIARRTLARTMPEEDRKAPESSSTSHAASKAYAYDVYMCPEPYEELPLEGQGVNHTQLIIDNLLAARNQFHSRKQTRLVAELSLECAKEMAGVGLWAEAVLMLQPLWEDMSFRTDLWLNVSEELCWLLRKAAAETGRGDLVVAIDWELMNKRYSSRPQWRYSLAGSLEGVAVDSKPSVSLSDQQVSPLVTASFVFRNKGGRAGEVCKAQVTLSSNALPGSEMLSFTSLRIDFSGSLKPIILEHDGAEASKREKMSFESLVLTEDFSGSTDNEYPVRLRGNCNLSLQPGLTRVLELTIPLREAGEAEATSVLLSNHNDNFDLDFAFNFRPTDPVVGWYVNGSTVSKHARVNARTLQIQPRPPKMEIRVVDLCKNYYAGEPLRLSVELLNAEDETASVKLDVELIGEDLPSFKISFNREEAAGQGEPGELKATGFPLGNIGSSDSVVVQLLIDPSAGPKTYDAVIRASYHLLSDAATPVMQVLPVQLSVVNPFEANYDLVPRLHRDPWPSLFDADGLGAVGDDQGTVGPATGLAQKWCLVCHYASFATEDITVTDMRLTVVSMVGEARCSITEVPQIREGGDVVSPKSMHEAQFDLITQKSSLDDRQAVSLELAFVIDWRRGSHRDGPSNTTTMPVGKYLVLGSEPRVLASAVHAEPEGMGLVHMDITIENPSNHLLTFGLTMEPSNEFAFSGAKQTTMHLLPLSRRTTTYRLYPLVRGAFVRLALVVRDKYFQKVLRIIPTEGMKIDKDGLLVWVPGESSSRGESEDGGGEKGTDAKAGIEGQGA</sequence>
<evidence type="ECO:0000313" key="5">
    <source>
        <dbReference type="Proteomes" id="UP000028045"/>
    </source>
</evidence>
<dbReference type="OrthoDB" id="6278596at2759"/>
<dbReference type="PANTHER" id="PTHR14374:SF0">
    <property type="entry name" value="TRAFFICKING PROTEIN PARTICLE COMPLEX SUBUNIT 11"/>
    <property type="match status" value="1"/>
</dbReference>
<dbReference type="HOGENOM" id="CLU_003572_1_0_1"/>
<organism evidence="4 5">
    <name type="scientific">Stachybotrys chartarum (strain CBS 109288 / IBT 7711)</name>
    <name type="common">Toxic black mold</name>
    <name type="synonym">Stilbospora chartarum</name>
    <dbReference type="NCBI Taxonomy" id="1280523"/>
    <lineage>
        <taxon>Eukaryota</taxon>
        <taxon>Fungi</taxon>
        <taxon>Dikarya</taxon>
        <taxon>Ascomycota</taxon>
        <taxon>Pezizomycotina</taxon>
        <taxon>Sordariomycetes</taxon>
        <taxon>Hypocreomycetidae</taxon>
        <taxon>Hypocreales</taxon>
        <taxon>Stachybotryaceae</taxon>
        <taxon>Stachybotrys</taxon>
    </lineage>
</organism>
<name>A0A084ANG7_STACB</name>
<feature type="domain" description="Trafficking protein particle complex subunit 11" evidence="3">
    <location>
        <begin position="338"/>
        <end position="605"/>
    </location>
</feature>
<dbReference type="Pfam" id="PF11817">
    <property type="entry name" value="Foie-gras_1"/>
    <property type="match status" value="1"/>
</dbReference>
<dbReference type="AlphaFoldDB" id="A0A084ANG7"/>
<evidence type="ECO:0000259" key="3">
    <source>
        <dbReference type="Pfam" id="PF11817"/>
    </source>
</evidence>
<evidence type="ECO:0000256" key="1">
    <source>
        <dbReference type="SAM" id="MobiDB-lite"/>
    </source>
</evidence>
<feature type="region of interest" description="Disordered" evidence="1">
    <location>
        <begin position="1211"/>
        <end position="1239"/>
    </location>
</feature>
<protein>
    <recommendedName>
        <fullName evidence="6">Trafficking protein particle complex subunit 11 domain-containing protein</fullName>
    </recommendedName>
</protein>
<dbReference type="InterPro" id="IPR012880">
    <property type="entry name" value="Gryzun"/>
</dbReference>
<dbReference type="PANTHER" id="PTHR14374">
    <property type="entry name" value="FOIE GRAS"/>
    <property type="match status" value="1"/>
</dbReference>
<accession>A0A084ANG7</accession>
<feature type="domain" description="Gryzun putative trafficking through Golgi" evidence="2">
    <location>
        <begin position="633"/>
        <end position="1210"/>
    </location>
</feature>
<evidence type="ECO:0000313" key="4">
    <source>
        <dbReference type="EMBL" id="KEY66846.1"/>
    </source>
</evidence>
<feature type="compositionally biased region" description="Basic and acidic residues" evidence="1">
    <location>
        <begin position="1215"/>
        <end position="1229"/>
    </location>
</feature>
<dbReference type="Proteomes" id="UP000028045">
    <property type="component" value="Unassembled WGS sequence"/>
</dbReference>